<dbReference type="STRING" id="592015.HMPREF1705_03930"/>
<evidence type="ECO:0000256" key="5">
    <source>
        <dbReference type="ARBA" id="ARBA00022692"/>
    </source>
</evidence>
<dbReference type="GO" id="GO:0005886">
    <property type="term" value="C:plasma membrane"/>
    <property type="evidence" value="ECO:0007669"/>
    <property type="project" value="UniProtKB-SubCell"/>
</dbReference>
<keyword evidence="12" id="KW-1185">Reference proteome</keyword>
<dbReference type="NCBIfam" id="TIGR00931">
    <property type="entry name" value="antiport_nhaC"/>
    <property type="match status" value="1"/>
</dbReference>
<evidence type="ECO:0000256" key="3">
    <source>
        <dbReference type="ARBA" id="ARBA00022449"/>
    </source>
</evidence>
<proteinExistence type="inferred from homology"/>
<feature type="transmembrane region" description="Helical" evidence="9">
    <location>
        <begin position="206"/>
        <end position="225"/>
    </location>
</feature>
<keyword evidence="7 9" id="KW-0472">Membrane</keyword>
<dbReference type="eggNOG" id="COG1757">
    <property type="taxonomic scope" value="Bacteria"/>
</dbReference>
<feature type="domain" description="Na+/H+ antiporter NhaC-like C-terminal" evidence="10">
    <location>
        <begin position="337"/>
        <end position="489"/>
    </location>
</feature>
<keyword evidence="5 9" id="KW-0812">Transmembrane</keyword>
<evidence type="ECO:0000313" key="11">
    <source>
        <dbReference type="EMBL" id="KRT34690.1"/>
    </source>
</evidence>
<comment type="subcellular location">
    <subcellularLocation>
        <location evidence="1">Cell membrane</location>
        <topology evidence="1">Multi-pass membrane protein</topology>
    </subcellularLocation>
</comment>
<feature type="transmembrane region" description="Helical" evidence="9">
    <location>
        <begin position="272"/>
        <end position="297"/>
    </location>
</feature>
<gene>
    <name evidence="11" type="ORF">HMPREF1705_03930</name>
</gene>
<feature type="transmembrane region" description="Helical" evidence="9">
    <location>
        <begin position="237"/>
        <end position="260"/>
    </location>
</feature>
<evidence type="ECO:0000256" key="7">
    <source>
        <dbReference type="ARBA" id="ARBA00023136"/>
    </source>
</evidence>
<dbReference type="Proteomes" id="UP000005273">
    <property type="component" value="Unassembled WGS sequence"/>
</dbReference>
<feature type="transmembrane region" description="Helical" evidence="9">
    <location>
        <begin position="71"/>
        <end position="91"/>
    </location>
</feature>
<keyword evidence="4" id="KW-1003">Cell membrane</keyword>
<dbReference type="Pfam" id="PF03553">
    <property type="entry name" value="Na_H_antiporter"/>
    <property type="match status" value="2"/>
</dbReference>
<feature type="transmembrane region" description="Helical" evidence="9">
    <location>
        <begin position="468"/>
        <end position="488"/>
    </location>
</feature>
<dbReference type="InterPro" id="IPR004770">
    <property type="entry name" value="Na/H_antiport_NhaC"/>
</dbReference>
<dbReference type="GO" id="GO:0015297">
    <property type="term" value="F:antiporter activity"/>
    <property type="evidence" value="ECO:0007669"/>
    <property type="project" value="UniProtKB-KW"/>
</dbReference>
<dbReference type="InterPro" id="IPR052180">
    <property type="entry name" value="NhaC_Na-H+_Antiporter"/>
</dbReference>
<evidence type="ECO:0000256" key="6">
    <source>
        <dbReference type="ARBA" id="ARBA00022989"/>
    </source>
</evidence>
<keyword evidence="2" id="KW-0813">Transport</keyword>
<evidence type="ECO:0000256" key="1">
    <source>
        <dbReference type="ARBA" id="ARBA00004651"/>
    </source>
</evidence>
<dbReference type="PANTHER" id="PTHR33451:SF3">
    <property type="entry name" value="MALATE-2H(+)_NA(+)-LACTATE ANTIPORTER"/>
    <property type="match status" value="1"/>
</dbReference>
<dbReference type="PANTHER" id="PTHR33451">
    <property type="entry name" value="MALATE-2H(+)/NA(+)-LACTATE ANTIPORTER"/>
    <property type="match status" value="1"/>
</dbReference>
<feature type="transmembrane region" description="Helical" evidence="9">
    <location>
        <begin position="141"/>
        <end position="169"/>
    </location>
</feature>
<evidence type="ECO:0000256" key="9">
    <source>
        <dbReference type="SAM" id="Phobius"/>
    </source>
</evidence>
<evidence type="ECO:0000256" key="4">
    <source>
        <dbReference type="ARBA" id="ARBA00022475"/>
    </source>
</evidence>
<comment type="similarity">
    <text evidence="8">Belongs to the NhaC Na(+)/H(+) (TC 2.A.35) antiporter family.</text>
</comment>
<feature type="domain" description="Na+/H+ antiporter NhaC-like C-terminal" evidence="10">
    <location>
        <begin position="166"/>
        <end position="313"/>
    </location>
</feature>
<dbReference type="EMBL" id="ACJX03000001">
    <property type="protein sequence ID" value="KRT34690.1"/>
    <property type="molecule type" value="Genomic_DNA"/>
</dbReference>
<dbReference type="InterPro" id="IPR018461">
    <property type="entry name" value="Na/H_Antiport_NhaC-like_C"/>
</dbReference>
<keyword evidence="6 9" id="KW-1133">Transmembrane helix</keyword>
<dbReference type="AlphaFoldDB" id="A0A0T5X8W9"/>
<evidence type="ECO:0000313" key="12">
    <source>
        <dbReference type="Proteomes" id="UP000005273"/>
    </source>
</evidence>
<evidence type="ECO:0000256" key="2">
    <source>
        <dbReference type="ARBA" id="ARBA00022448"/>
    </source>
</evidence>
<feature type="transmembrane region" description="Helical" evidence="9">
    <location>
        <begin position="42"/>
        <end position="59"/>
    </location>
</feature>
<feature type="transmembrane region" description="Helical" evidence="9">
    <location>
        <begin position="387"/>
        <end position="405"/>
    </location>
</feature>
<accession>A0A0T5X8W9</accession>
<comment type="caution">
    <text evidence="11">The sequence shown here is derived from an EMBL/GenBank/DDBJ whole genome shotgun (WGS) entry which is preliminary data.</text>
</comment>
<keyword evidence="3" id="KW-0050">Antiport</keyword>
<evidence type="ECO:0000259" key="10">
    <source>
        <dbReference type="Pfam" id="PF03553"/>
    </source>
</evidence>
<protein>
    <submittedName>
        <fullName evidence="11">Na+/H+ antiporter NhaC</fullName>
    </submittedName>
</protein>
<evidence type="ECO:0000256" key="8">
    <source>
        <dbReference type="ARBA" id="ARBA00038435"/>
    </source>
</evidence>
<reference evidence="12" key="1">
    <citation type="submission" date="2012-09" db="EMBL/GenBank/DDBJ databases">
        <authorList>
            <person name="Weinstock G."/>
            <person name="Sodergren E."/>
            <person name="Clifton S."/>
            <person name="Fulton L."/>
            <person name="Fulton B."/>
            <person name="Courtney L."/>
            <person name="Fronick C."/>
            <person name="Harrison M."/>
            <person name="Strong C."/>
            <person name="Farmer C."/>
            <person name="Delehaunty K."/>
            <person name="Markovic C."/>
            <person name="Hall O."/>
            <person name="Minx P."/>
            <person name="Tomlinson C."/>
            <person name="Mitreva M."/>
            <person name="Nelson J."/>
            <person name="Hou S."/>
            <person name="Wollam A."/>
            <person name="Pepin K.H."/>
            <person name="Johnson M."/>
            <person name="Bhonagiri V."/>
            <person name="Nash W.E."/>
            <person name="Suruliraj S."/>
            <person name="Warren W."/>
            <person name="Chinwalla A."/>
            <person name="Mardis E.R."/>
            <person name="Wilson R.K."/>
        </authorList>
    </citation>
    <scope>NUCLEOTIDE SEQUENCE [LARGE SCALE GENOMIC DNA]</scope>
    <source>
        <strain evidence="12">OS1</strain>
    </source>
</reference>
<organism evidence="11 12">
    <name type="scientific">Acetomicrobium hydrogeniformans ATCC BAA-1850</name>
    <dbReference type="NCBI Taxonomy" id="592015"/>
    <lineage>
        <taxon>Bacteria</taxon>
        <taxon>Thermotogati</taxon>
        <taxon>Synergistota</taxon>
        <taxon>Synergistia</taxon>
        <taxon>Synergistales</taxon>
        <taxon>Acetomicrobiaceae</taxon>
        <taxon>Acetomicrobium</taxon>
    </lineage>
</organism>
<feature type="transmembrane region" description="Helical" evidence="9">
    <location>
        <begin position="15"/>
        <end position="36"/>
    </location>
</feature>
<name>A0A0T5X8W9_9BACT</name>
<feature type="transmembrane region" description="Helical" evidence="9">
    <location>
        <begin position="103"/>
        <end position="129"/>
    </location>
</feature>
<sequence>MRMSENGSSTRKPTLFEAVLAVCVAAVCIGTGVLVLGVDVHIPLVFSAAFVCLMGRYLLHFQWKDMEEGMFRGILAGLQAVLILMIVGMIIGSWIQGGIVPTLIYYGLSILSPSIFLLATLIICSIVSLATGTSWGTSGTVGLALIGIAAGLGVPMPLAAGVVISGAYFGDKMSPLSDTTNLAPAVSGTTLFSHIRAMVSTTLPTYVIVAIITIVLGLRFAGGTLDVTRIVAFQKLLAAEFNISVVALIPPIVVVLLAALRFPAIPSLFAGVVLGGIMILLQGSGLGTMVTAIHYGYSPAFSAEVAGAESLDAVAGILAAQGVSDVAPELAQEVGGMLSDLLERGGLDSMMWTVSLILCALSFGGVMERCGILEVLLQALLRHVKSVTGLVTSVIISCIVSNIFLGDQYVAIVLPGRMFKPAFDEKGLHPRMLSRSLEDSGTLTSVLVPWNTCGAYHASVLGVPTIQYLPFAFFNYLNPIMAIALTAMGKSIFWRKDTDEDIVSV</sequence>